<keyword evidence="2" id="KW-0808">Transferase</keyword>
<keyword evidence="11" id="KW-1185">Reference proteome</keyword>
<gene>
    <name evidence="10" type="primary">g6993</name>
    <name evidence="10" type="ORF">VP750_LOCUS5983</name>
</gene>
<keyword evidence="3 6" id="KW-0547">Nucleotide-binding</keyword>
<keyword evidence="5 6" id="KW-0067">ATP-binding</keyword>
<feature type="domain" description="Protein kinase" evidence="9">
    <location>
        <begin position="462"/>
        <end position="735"/>
    </location>
</feature>
<feature type="coiled-coil region" evidence="7">
    <location>
        <begin position="413"/>
        <end position="447"/>
    </location>
</feature>
<dbReference type="PROSITE" id="PS00108">
    <property type="entry name" value="PROTEIN_KINASE_ST"/>
    <property type="match status" value="1"/>
</dbReference>
<feature type="region of interest" description="Disordered" evidence="8">
    <location>
        <begin position="73"/>
        <end position="143"/>
    </location>
</feature>
<dbReference type="InterPro" id="IPR008271">
    <property type="entry name" value="Ser/Thr_kinase_AS"/>
</dbReference>
<feature type="compositionally biased region" description="Basic and acidic residues" evidence="8">
    <location>
        <begin position="96"/>
        <end position="108"/>
    </location>
</feature>
<evidence type="ECO:0000256" key="2">
    <source>
        <dbReference type="ARBA" id="ARBA00022679"/>
    </source>
</evidence>
<dbReference type="SMART" id="SM00220">
    <property type="entry name" value="S_TKc"/>
    <property type="match status" value="1"/>
</dbReference>
<dbReference type="Proteomes" id="UP001497392">
    <property type="component" value="Unassembled WGS sequence"/>
</dbReference>
<evidence type="ECO:0000256" key="1">
    <source>
        <dbReference type="ARBA" id="ARBA00022527"/>
    </source>
</evidence>
<dbReference type="CDD" id="cd13990">
    <property type="entry name" value="STKc_TLK"/>
    <property type="match status" value="1"/>
</dbReference>
<dbReference type="PROSITE" id="PS50011">
    <property type="entry name" value="PROTEIN_KINASE_DOM"/>
    <property type="match status" value="1"/>
</dbReference>
<keyword evidence="7" id="KW-0175">Coiled coil</keyword>
<name>A0ABP1FZ33_9CHLO</name>
<dbReference type="Pfam" id="PF00069">
    <property type="entry name" value="Pkinase"/>
    <property type="match status" value="1"/>
</dbReference>
<dbReference type="SUPFAM" id="SSF56112">
    <property type="entry name" value="Protein kinase-like (PK-like)"/>
    <property type="match status" value="1"/>
</dbReference>
<dbReference type="InterPro" id="IPR017441">
    <property type="entry name" value="Protein_kinase_ATP_BS"/>
</dbReference>
<dbReference type="PROSITE" id="PS00107">
    <property type="entry name" value="PROTEIN_KINASE_ATP"/>
    <property type="match status" value="1"/>
</dbReference>
<dbReference type="EMBL" id="CAXHTA020000010">
    <property type="protein sequence ID" value="CAL5224324.1"/>
    <property type="molecule type" value="Genomic_DNA"/>
</dbReference>
<reference evidence="10 11" key="1">
    <citation type="submission" date="2024-06" db="EMBL/GenBank/DDBJ databases">
        <authorList>
            <person name="Kraege A."/>
            <person name="Thomma B."/>
        </authorList>
    </citation>
    <scope>NUCLEOTIDE SEQUENCE [LARGE SCALE GENOMIC DNA]</scope>
</reference>
<feature type="compositionally biased region" description="Low complexity" evidence="8">
    <location>
        <begin position="383"/>
        <end position="394"/>
    </location>
</feature>
<evidence type="ECO:0000256" key="3">
    <source>
        <dbReference type="ARBA" id="ARBA00022741"/>
    </source>
</evidence>
<evidence type="ECO:0000259" key="9">
    <source>
        <dbReference type="PROSITE" id="PS50011"/>
    </source>
</evidence>
<evidence type="ECO:0000313" key="10">
    <source>
        <dbReference type="EMBL" id="CAL5224324.1"/>
    </source>
</evidence>
<dbReference type="Gene3D" id="1.10.287.1490">
    <property type="match status" value="1"/>
</dbReference>
<evidence type="ECO:0000256" key="7">
    <source>
        <dbReference type="SAM" id="Coils"/>
    </source>
</evidence>
<evidence type="ECO:0000256" key="8">
    <source>
        <dbReference type="SAM" id="MobiDB-lite"/>
    </source>
</evidence>
<keyword evidence="4" id="KW-0418">Kinase</keyword>
<organism evidence="10 11">
    <name type="scientific">Coccomyxa viridis</name>
    <dbReference type="NCBI Taxonomy" id="1274662"/>
    <lineage>
        <taxon>Eukaryota</taxon>
        <taxon>Viridiplantae</taxon>
        <taxon>Chlorophyta</taxon>
        <taxon>core chlorophytes</taxon>
        <taxon>Trebouxiophyceae</taxon>
        <taxon>Trebouxiophyceae incertae sedis</taxon>
        <taxon>Coccomyxaceae</taxon>
        <taxon>Coccomyxa</taxon>
    </lineage>
</organism>
<sequence>MLLSEQQTGIGASAGIFGNGNSNDAKIRLLERRLRGDTPSPGKLNRVLSIGEDVSGDGFPVACLPFGISPLRPPATVSEESDAAETSRGGFSIRSRQLEPDTLKRKFSADGPMQGTENPRKQRRSLSPAPSLACKGRLGKPPLHELSAEMSPALGKGQIKTPLGSKAQQIANQRNTMTKYFPVLHDPGHSNESFPMRERLLPALPTIQALVSRVDVACQTEDSCATTAEELEQARNECSALQRETSSLRQEVDDLRGKLGQAEGEVDSSRSRAEHLQEQLDKSSAAAKEKESQARAQLQKLALAAARREREAAELRIQDDGRRLGCLTVARAGPIGLRETWEDGRAFKELAQRRADVADAKEGIEAARKAMRKKLPPPENTLSQPGPSQCSQQQDYLAPEDYVAQDEIFKVRLAALKREEDQLQREKERLEAEKERHFRELKRLRDEESSRFKDNPVLAERYLLLRLLGKGGFSEVFQAYDLETMREVAVKIHQLNNSWHESKKASYVRHAVREYNIHKSLRHARIVALLDIFEIDVNTFATVLELCRGKDLDSHLKDHQVLPEKEAKAITAQIVQGLAYLNEAPRHIIHYDLKPANILFDCFGQAKITDFGLSKIVEEGHSRGLELTSQGAGTYWYLPPECFEVGSRPPVISNKVDVWAVGVMLFQMLFGRRPFGEGCSQEEILRNEVMLKAKSVTFPAKPAISAECKDFITRCLAYRQADRLDVATAAAQAFLTMKRPASRQAAGAAASPAPAQKP</sequence>
<dbReference type="PANTHER" id="PTHR22974:SF23">
    <property type="entry name" value="TOUSLED-LIKE KINASE, ISOFORM G"/>
    <property type="match status" value="1"/>
</dbReference>
<evidence type="ECO:0000313" key="11">
    <source>
        <dbReference type="Proteomes" id="UP001497392"/>
    </source>
</evidence>
<dbReference type="Gene3D" id="1.10.510.10">
    <property type="entry name" value="Transferase(Phosphotransferase) domain 1"/>
    <property type="match status" value="1"/>
</dbReference>
<protein>
    <submittedName>
        <fullName evidence="10">G6993 protein</fullName>
    </submittedName>
</protein>
<dbReference type="InterPro" id="IPR000719">
    <property type="entry name" value="Prot_kinase_dom"/>
</dbReference>
<keyword evidence="1" id="KW-0723">Serine/threonine-protein kinase</keyword>
<feature type="coiled-coil region" evidence="7">
    <location>
        <begin position="224"/>
        <end position="323"/>
    </location>
</feature>
<proteinExistence type="predicted"/>
<accession>A0ABP1FZ33</accession>
<evidence type="ECO:0000256" key="5">
    <source>
        <dbReference type="ARBA" id="ARBA00022840"/>
    </source>
</evidence>
<feature type="binding site" evidence="6">
    <location>
        <position position="491"/>
    </location>
    <ligand>
        <name>ATP</name>
        <dbReference type="ChEBI" id="CHEBI:30616"/>
    </ligand>
</feature>
<evidence type="ECO:0000256" key="6">
    <source>
        <dbReference type="PROSITE-ProRule" id="PRU10141"/>
    </source>
</evidence>
<feature type="region of interest" description="Disordered" evidence="8">
    <location>
        <begin position="372"/>
        <end position="395"/>
    </location>
</feature>
<evidence type="ECO:0000256" key="4">
    <source>
        <dbReference type="ARBA" id="ARBA00022777"/>
    </source>
</evidence>
<dbReference type="PANTHER" id="PTHR22974">
    <property type="entry name" value="MIXED LINEAGE PROTEIN KINASE"/>
    <property type="match status" value="1"/>
</dbReference>
<dbReference type="InterPro" id="IPR011009">
    <property type="entry name" value="Kinase-like_dom_sf"/>
</dbReference>
<comment type="caution">
    <text evidence="10">The sequence shown here is derived from an EMBL/GenBank/DDBJ whole genome shotgun (WGS) entry which is preliminary data.</text>
</comment>